<dbReference type="InterPro" id="IPR036227">
    <property type="entry name" value="Ribosomal_uL15/eL18_sf"/>
</dbReference>
<evidence type="ECO:0000313" key="7">
    <source>
        <dbReference type="EMBL" id="KAB0356973.1"/>
    </source>
</evidence>
<dbReference type="SUPFAM" id="SSF52080">
    <property type="entry name" value="Ribosomal proteins L15p and L18e"/>
    <property type="match status" value="1"/>
</dbReference>
<evidence type="ECO:0000313" key="8">
    <source>
        <dbReference type="Proteomes" id="UP000326458"/>
    </source>
</evidence>
<keyword evidence="3" id="KW-0687">Ribonucleoprotein</keyword>
<keyword evidence="4" id="KW-0379">Hydroxylation</keyword>
<dbReference type="GO" id="GO:0003735">
    <property type="term" value="F:structural constituent of ribosome"/>
    <property type="evidence" value="ECO:0007669"/>
    <property type="project" value="TreeGrafter"/>
</dbReference>
<keyword evidence="2" id="KW-0689">Ribosomal protein</keyword>
<evidence type="ECO:0000256" key="2">
    <source>
        <dbReference type="ARBA" id="ARBA00022980"/>
    </source>
</evidence>
<dbReference type="Proteomes" id="UP000326458">
    <property type="component" value="Unassembled WGS sequence"/>
</dbReference>
<evidence type="ECO:0000256" key="4">
    <source>
        <dbReference type="ARBA" id="ARBA00023278"/>
    </source>
</evidence>
<reference evidence="7 8" key="1">
    <citation type="submission" date="2019-06" db="EMBL/GenBank/DDBJ databases">
        <title>Discovery of a novel chromosome fission-fusion reversal in muntjac.</title>
        <authorList>
            <person name="Mudd A.B."/>
            <person name="Bredeson J.V."/>
            <person name="Baum R."/>
            <person name="Hockemeyer D."/>
            <person name="Rokhsar D.S."/>
        </authorList>
    </citation>
    <scope>NUCLEOTIDE SEQUENCE [LARGE SCALE GENOMIC DNA]</scope>
    <source>
        <strain evidence="7">UTSW_UCB_Mm</strain>
        <tissue evidence="7">Fibroblast cell line</tissue>
    </source>
</reference>
<protein>
    <recommendedName>
        <fullName evidence="5">Large ribosomal subunit protein uL15</fullName>
    </recommendedName>
    <alternativeName>
        <fullName evidence="6">60S ribosomal protein L27a</fullName>
    </alternativeName>
</protein>
<organism evidence="7 8">
    <name type="scientific">Muntiacus muntjak</name>
    <name type="common">Barking deer</name>
    <name type="synonym">Indian muntjac</name>
    <dbReference type="NCBI Taxonomy" id="9888"/>
    <lineage>
        <taxon>Eukaryota</taxon>
        <taxon>Metazoa</taxon>
        <taxon>Chordata</taxon>
        <taxon>Craniata</taxon>
        <taxon>Vertebrata</taxon>
        <taxon>Euteleostomi</taxon>
        <taxon>Mammalia</taxon>
        <taxon>Eutheria</taxon>
        <taxon>Laurasiatheria</taxon>
        <taxon>Artiodactyla</taxon>
        <taxon>Ruminantia</taxon>
        <taxon>Pecora</taxon>
        <taxon>Cervidae</taxon>
        <taxon>Muntiacinae</taxon>
        <taxon>Muntiacus</taxon>
    </lineage>
</organism>
<name>A0A5N3W6B7_MUNMU</name>
<comment type="similarity">
    <text evidence="1">Belongs to the universal ribosomal protein uL15 family.</text>
</comment>
<evidence type="ECO:0000256" key="5">
    <source>
        <dbReference type="ARBA" id="ARBA00035200"/>
    </source>
</evidence>
<evidence type="ECO:0000256" key="6">
    <source>
        <dbReference type="ARBA" id="ARBA00035527"/>
    </source>
</evidence>
<dbReference type="AlphaFoldDB" id="A0A5N3W6B7"/>
<sequence length="114" mass="13005">DSAGGIHHHRLNFNKYHPGYLGKLPKKKKRGTRTSAQMSTLINCELWSVNRHGYKHCQGQEELLLSSMRCIWATKYKVLSKGKIPKQPVIEKVKFFSRRAGKVKDVSRACVLVA</sequence>
<dbReference type="GO" id="GO:0022625">
    <property type="term" value="C:cytosolic large ribosomal subunit"/>
    <property type="evidence" value="ECO:0007669"/>
    <property type="project" value="TreeGrafter"/>
</dbReference>
<dbReference type="EMBL" id="VCEA01000001">
    <property type="protein sequence ID" value="KAB0356973.1"/>
    <property type="molecule type" value="Genomic_DNA"/>
</dbReference>
<evidence type="ECO:0000256" key="3">
    <source>
        <dbReference type="ARBA" id="ARBA00023274"/>
    </source>
</evidence>
<proteinExistence type="inferred from homology"/>
<dbReference type="PANTHER" id="PTHR11721:SF3">
    <property type="entry name" value="LARGE RIBOSOMAL SUBUNIT PROTEIN UL15"/>
    <property type="match status" value="1"/>
</dbReference>
<gene>
    <name evidence="7" type="ORF">FD754_001129</name>
</gene>
<comment type="caution">
    <text evidence="7">The sequence shown here is derived from an EMBL/GenBank/DDBJ whole genome shotgun (WGS) entry which is preliminary data.</text>
</comment>
<feature type="non-terminal residue" evidence="7">
    <location>
        <position position="1"/>
    </location>
</feature>
<dbReference type="Gene3D" id="3.100.10.10">
    <property type="match status" value="1"/>
</dbReference>
<accession>A0A5N3W6B7</accession>
<dbReference type="PANTHER" id="PTHR11721">
    <property type="entry name" value="60S RIBOSOMAL PROTEIN L27A"/>
    <property type="match status" value="1"/>
</dbReference>
<keyword evidence="8" id="KW-1185">Reference proteome</keyword>
<evidence type="ECO:0000256" key="1">
    <source>
        <dbReference type="ARBA" id="ARBA00007320"/>
    </source>
</evidence>